<evidence type="ECO:0000313" key="3">
    <source>
        <dbReference type="Proteomes" id="UP000199636"/>
    </source>
</evidence>
<sequence>MTRTRNAVRPLPLALQLSAMGLVMAGQAHALSYQLNDDLKVNWDTTLTYGLAWRTEQRARGLSNGYPNPAIASIDDGDNAFARGSLINNRASFLTEADFKFRDDYGLFVRATGFYDDVYHHSNDNATGTSNCYASGHCAKPDQFPDGTVDQHGDDARLLDTYAYGTWDLSGHKLNARVGNQVVAWGESLFNGFGISGAMSPVDATKANTPGIEIKELFLPVGQVFTQYSLSDALNVQAYYQYKWEKTEIPGVGSYFSTTDQIDEGGYSDAFGMTHRLGDKKPSNSGQYGLALTYSVEQLNNTEFGLYYLRFHDKTPQIDFLSQWNNAAYRALYFEGIDLYGASFSSMVGDTNVSGEVSYRDGQPVLVDTGLVPYAVRGKTVQALVSFIHSFGNLPIADNTTLTGEVGYNRVLDNDKAPSFDVFVPGGGGRYTQVQTANTDKLYYDTSAWGYTVNLSLDYNNVFNGWDLTVPIIFSQAVNGSSSMPGSFGLGQGDDRFAVGTTWRYLNNLTVEARYNMYLGNASETPLADRDNLSLSAKYSF</sequence>
<proteinExistence type="predicted"/>
<dbReference type="RefSeq" id="WP_090261922.1">
    <property type="nucleotide sequence ID" value="NZ_FNDS01000002.1"/>
</dbReference>
<gene>
    <name evidence="2" type="ORF">SAMN05216272_102684</name>
</gene>
<name>A0A1G8ENN8_9PSED</name>
<reference evidence="3" key="1">
    <citation type="submission" date="2016-10" db="EMBL/GenBank/DDBJ databases">
        <authorList>
            <person name="Varghese N."/>
            <person name="Submissions S."/>
        </authorList>
    </citation>
    <scope>NUCLEOTIDE SEQUENCE [LARGE SCALE GENOMIC DNA]</scope>
    <source>
        <strain evidence="3">CCM 7469</strain>
    </source>
</reference>
<organism evidence="2 3">
    <name type="scientific">Pseudomonas panipatensis</name>
    <dbReference type="NCBI Taxonomy" id="428992"/>
    <lineage>
        <taxon>Bacteria</taxon>
        <taxon>Pseudomonadati</taxon>
        <taxon>Pseudomonadota</taxon>
        <taxon>Gammaproteobacteria</taxon>
        <taxon>Pseudomonadales</taxon>
        <taxon>Pseudomonadaceae</taxon>
        <taxon>Pseudomonas</taxon>
    </lineage>
</organism>
<evidence type="ECO:0008006" key="4">
    <source>
        <dbReference type="Google" id="ProtNLM"/>
    </source>
</evidence>
<dbReference type="InterPro" id="IPR010727">
    <property type="entry name" value="DUF1302"/>
</dbReference>
<keyword evidence="3" id="KW-1185">Reference proteome</keyword>
<dbReference type="Pfam" id="PF06980">
    <property type="entry name" value="DUF1302"/>
    <property type="match status" value="1"/>
</dbReference>
<dbReference type="STRING" id="428992.SAMN05216272_102684"/>
<feature type="chain" id="PRO_5011461098" description="DUF1302 domain-containing protein" evidence="1">
    <location>
        <begin position="31"/>
        <end position="541"/>
    </location>
</feature>
<dbReference type="OrthoDB" id="7052179at2"/>
<evidence type="ECO:0000313" key="2">
    <source>
        <dbReference type="EMBL" id="SDH71488.1"/>
    </source>
</evidence>
<dbReference type="AlphaFoldDB" id="A0A1G8ENN8"/>
<dbReference type="EMBL" id="FNDS01000002">
    <property type="protein sequence ID" value="SDH71488.1"/>
    <property type="molecule type" value="Genomic_DNA"/>
</dbReference>
<protein>
    <recommendedName>
        <fullName evidence="4">DUF1302 domain-containing protein</fullName>
    </recommendedName>
</protein>
<dbReference type="Proteomes" id="UP000199636">
    <property type="component" value="Unassembled WGS sequence"/>
</dbReference>
<evidence type="ECO:0000256" key="1">
    <source>
        <dbReference type="SAM" id="SignalP"/>
    </source>
</evidence>
<keyword evidence="1" id="KW-0732">Signal</keyword>
<feature type="signal peptide" evidence="1">
    <location>
        <begin position="1"/>
        <end position="30"/>
    </location>
</feature>
<accession>A0A1G8ENN8</accession>